<feature type="region of interest" description="Disordered" evidence="1">
    <location>
        <begin position="207"/>
        <end position="261"/>
    </location>
</feature>
<feature type="compositionally biased region" description="Polar residues" evidence="1">
    <location>
        <begin position="310"/>
        <end position="337"/>
    </location>
</feature>
<protein>
    <submittedName>
        <fullName evidence="2">Uncharacterized protein</fullName>
    </submittedName>
</protein>
<feature type="compositionally biased region" description="Polar residues" evidence="1">
    <location>
        <begin position="225"/>
        <end position="236"/>
    </location>
</feature>
<organism evidence="2 3">
    <name type="scientific">Tortispora caseinolytica NRRL Y-17796</name>
    <dbReference type="NCBI Taxonomy" id="767744"/>
    <lineage>
        <taxon>Eukaryota</taxon>
        <taxon>Fungi</taxon>
        <taxon>Dikarya</taxon>
        <taxon>Ascomycota</taxon>
        <taxon>Saccharomycotina</taxon>
        <taxon>Trigonopsidomycetes</taxon>
        <taxon>Trigonopsidales</taxon>
        <taxon>Trigonopsidaceae</taxon>
        <taxon>Tortispora</taxon>
    </lineage>
</organism>
<reference evidence="3" key="1">
    <citation type="submission" date="2016-02" db="EMBL/GenBank/DDBJ databases">
        <title>Comparative genomics of biotechnologically important yeasts.</title>
        <authorList>
            <consortium name="DOE Joint Genome Institute"/>
            <person name="Riley R."/>
            <person name="Haridas S."/>
            <person name="Wolfe K.H."/>
            <person name="Lopes M.R."/>
            <person name="Hittinger C.T."/>
            <person name="Goker M."/>
            <person name="Salamov A."/>
            <person name="Wisecaver J."/>
            <person name="Long T.M."/>
            <person name="Aerts A.L."/>
            <person name="Barry K."/>
            <person name="Choi C."/>
            <person name="Clum A."/>
            <person name="Coughlan A.Y."/>
            <person name="Deshpande S."/>
            <person name="Douglass A.P."/>
            <person name="Hanson S.J."/>
            <person name="Klenk H.-P."/>
            <person name="Labutti K."/>
            <person name="Lapidus A."/>
            <person name="Lindquist E."/>
            <person name="Lipzen A."/>
            <person name="Meier-Kolthoff J.P."/>
            <person name="Ohm R.A."/>
            <person name="Otillar R.P."/>
            <person name="Pangilinan J."/>
            <person name="Peng Y."/>
            <person name="Rokas A."/>
            <person name="Rosa C.A."/>
            <person name="Scheuner C."/>
            <person name="Sibirny A.A."/>
            <person name="Slot J.C."/>
            <person name="Stielow J.B."/>
            <person name="Sun H."/>
            <person name="Kurtzman C.P."/>
            <person name="Blackwell M."/>
            <person name="Jeffries T.W."/>
            <person name="Grigoriev I.V."/>
        </authorList>
    </citation>
    <scope>NUCLEOTIDE SEQUENCE [LARGE SCALE GENOMIC DNA]</scope>
    <source>
        <strain evidence="3">NRRL Y-17796</strain>
    </source>
</reference>
<name>A0A1E4T9E1_9ASCO</name>
<feature type="compositionally biased region" description="Basic residues" evidence="1">
    <location>
        <begin position="1"/>
        <end position="11"/>
    </location>
</feature>
<sequence length="633" mass="69861">MGRRFWKRPRRPPSPSDAFELSTEDDFISAEEASALHVPSLYDPDSRSQNYSLIQRNLSNGWEAKVKSYSLAATPYNPKDQYNPAHHLPPSHVLRRDNSFATLPELSLPPCLDSPGPASPVSLPERRPETVSTLDSHSTGEARRIDLATQMDSLSISAPKPAPVSLKDYQPSPLPSEPPQHELIRPSISDRTDSSQSLNLYKKPFQNANASSSSIATSNNALPRSDSQGEVLSDTMSSYHSHSSNSKRMLPTLPPVDTSTGDSITDLYASIDDTKETVSETSSGTVRSSESWRMGSAGYTNESAHPAHSRVTSQSSFPRRTDSKQSLALHSTKSNHSNHSELQDDLNSVRRVSEPQFFSASSNDEFQDEDHQYSRYEEAAEPSPDRFMDTLSNHPADIPATLPEELPQQYTYDSSGHDNRGHDSRAADGGNVAAPPINHCEYAPPQMPQAQSYRRSYSDNGMSQRYNYMNQMEYANPPQPGPPRHFNDNRIPSRDSSTYSYHPERHSSDYRNVNAHSSYLDYQMSGHSSYGSGEELGYGWSQAPAPRLPHSRPQGYNRMPPVTARAAPPPAGHAGYPYVPDTSMKRSMPNRYKKGGHGAISMTHMTGGDLGGSTIPSFESITMPKGNPYGNSN</sequence>
<dbReference type="Proteomes" id="UP000095023">
    <property type="component" value="Unassembled WGS sequence"/>
</dbReference>
<feature type="region of interest" description="Disordered" evidence="1">
    <location>
        <begin position="275"/>
        <end position="385"/>
    </location>
</feature>
<evidence type="ECO:0000313" key="3">
    <source>
        <dbReference type="Proteomes" id="UP000095023"/>
    </source>
</evidence>
<evidence type="ECO:0000256" key="1">
    <source>
        <dbReference type="SAM" id="MobiDB-lite"/>
    </source>
</evidence>
<accession>A0A1E4T9E1</accession>
<feature type="region of interest" description="Disordered" evidence="1">
    <location>
        <begin position="105"/>
        <end position="142"/>
    </location>
</feature>
<feature type="region of interest" description="Disordered" evidence="1">
    <location>
        <begin position="1"/>
        <end position="21"/>
    </location>
</feature>
<feature type="compositionally biased region" description="Basic and acidic residues" evidence="1">
    <location>
        <begin position="179"/>
        <end position="193"/>
    </location>
</feature>
<feature type="compositionally biased region" description="Basic and acidic residues" evidence="1">
    <location>
        <begin position="338"/>
        <end position="353"/>
    </location>
</feature>
<feature type="compositionally biased region" description="Low complexity" evidence="1">
    <location>
        <begin position="207"/>
        <end position="221"/>
    </location>
</feature>
<evidence type="ECO:0000313" key="2">
    <source>
        <dbReference type="EMBL" id="ODV88395.1"/>
    </source>
</evidence>
<feature type="region of interest" description="Disordered" evidence="1">
    <location>
        <begin position="155"/>
        <end position="195"/>
    </location>
</feature>
<feature type="compositionally biased region" description="Basic and acidic residues" evidence="1">
    <location>
        <begin position="415"/>
        <end position="426"/>
    </location>
</feature>
<feature type="compositionally biased region" description="Polar residues" evidence="1">
    <location>
        <begin position="279"/>
        <end position="291"/>
    </location>
</feature>
<gene>
    <name evidence="2" type="ORF">CANCADRAFT_46281</name>
</gene>
<feature type="compositionally biased region" description="Low complexity" evidence="1">
    <location>
        <begin position="237"/>
        <end position="246"/>
    </location>
</feature>
<dbReference type="AlphaFoldDB" id="A0A1E4T9E1"/>
<dbReference type="EMBL" id="KV453844">
    <property type="protein sequence ID" value="ODV88395.1"/>
    <property type="molecule type" value="Genomic_DNA"/>
</dbReference>
<feature type="region of interest" description="Disordered" evidence="1">
    <location>
        <begin position="412"/>
        <end position="431"/>
    </location>
</feature>
<feature type="compositionally biased region" description="Basic and acidic residues" evidence="1">
    <location>
        <begin position="369"/>
        <end position="385"/>
    </location>
</feature>
<feature type="region of interest" description="Disordered" evidence="1">
    <location>
        <begin position="472"/>
        <end position="510"/>
    </location>
</feature>
<proteinExistence type="predicted"/>
<keyword evidence="3" id="KW-1185">Reference proteome</keyword>
<feature type="region of interest" description="Disordered" evidence="1">
    <location>
        <begin position="594"/>
        <end position="633"/>
    </location>
</feature>